<dbReference type="SUPFAM" id="SSF53474">
    <property type="entry name" value="alpha/beta-Hydrolases"/>
    <property type="match status" value="1"/>
</dbReference>
<dbReference type="PANTHER" id="PTHR37017:SF3">
    <property type="entry name" value="AB HYDROLASE-1 DOMAIN-CONTAINING PROTEIN"/>
    <property type="match status" value="1"/>
</dbReference>
<evidence type="ECO:0000313" key="2">
    <source>
        <dbReference type="EMBL" id="PVG82710.1"/>
    </source>
</evidence>
<dbReference type="OrthoDB" id="3249793at2"/>
<sequence length="219" mass="22682">MTTDQLLLLSGAGLPDWIWDEVRGRLDLPSVVAPVPPGATSLDDLARAALAAAEAERLHLVAHSAGGVVAAAVAALAPERVASVTGLSASVPAAGRSFAGALPFPMRHVIPLVVRLAGTRPSEKAIRGLCAGVDEATADRVVADFVPAPKALFLDGTPARTWPARRAYLLTERDTEFPVGLQETFAAELDAPVTRVATGHLPMLEAPEQVVALVAARAS</sequence>
<accession>A0A2T8FAI5</accession>
<organism evidence="2 3">
    <name type="scientific">Nocardioides gansuensis</name>
    <dbReference type="NCBI Taxonomy" id="2138300"/>
    <lineage>
        <taxon>Bacteria</taxon>
        <taxon>Bacillati</taxon>
        <taxon>Actinomycetota</taxon>
        <taxon>Actinomycetes</taxon>
        <taxon>Propionibacteriales</taxon>
        <taxon>Nocardioidaceae</taxon>
        <taxon>Nocardioides</taxon>
    </lineage>
</organism>
<protein>
    <recommendedName>
        <fullName evidence="1">AB hydrolase-1 domain-containing protein</fullName>
    </recommendedName>
</protein>
<dbReference type="InterPro" id="IPR029058">
    <property type="entry name" value="AB_hydrolase_fold"/>
</dbReference>
<dbReference type="InterPro" id="IPR052897">
    <property type="entry name" value="Sec-Metab_Biosynth_Hydrolase"/>
</dbReference>
<keyword evidence="3" id="KW-1185">Reference proteome</keyword>
<gene>
    <name evidence="2" type="ORF">DDE18_10105</name>
</gene>
<reference evidence="2 3" key="1">
    <citation type="submission" date="2018-04" db="EMBL/GenBank/DDBJ databases">
        <title>Genome of Nocardioides gansuensis WSJ-1.</title>
        <authorList>
            <person name="Wu S."/>
            <person name="Wang G."/>
        </authorList>
    </citation>
    <scope>NUCLEOTIDE SEQUENCE [LARGE SCALE GENOMIC DNA]</scope>
    <source>
        <strain evidence="2 3">WSJ-1</strain>
    </source>
</reference>
<dbReference type="InterPro" id="IPR000073">
    <property type="entry name" value="AB_hydrolase_1"/>
</dbReference>
<dbReference type="Gene3D" id="3.40.50.1820">
    <property type="entry name" value="alpha/beta hydrolase"/>
    <property type="match status" value="1"/>
</dbReference>
<dbReference type="RefSeq" id="WP_116572142.1">
    <property type="nucleotide sequence ID" value="NZ_QDGZ01000004.1"/>
</dbReference>
<evidence type="ECO:0000313" key="3">
    <source>
        <dbReference type="Proteomes" id="UP000246018"/>
    </source>
</evidence>
<dbReference type="PANTHER" id="PTHR37017">
    <property type="entry name" value="AB HYDROLASE-1 DOMAIN-CONTAINING PROTEIN-RELATED"/>
    <property type="match status" value="1"/>
</dbReference>
<feature type="domain" description="AB hydrolase-1" evidence="1">
    <location>
        <begin position="6"/>
        <end position="212"/>
    </location>
</feature>
<evidence type="ECO:0000259" key="1">
    <source>
        <dbReference type="Pfam" id="PF12697"/>
    </source>
</evidence>
<comment type="caution">
    <text evidence="2">The sequence shown here is derived from an EMBL/GenBank/DDBJ whole genome shotgun (WGS) entry which is preliminary data.</text>
</comment>
<dbReference type="AlphaFoldDB" id="A0A2T8FAI5"/>
<dbReference type="GO" id="GO:0003824">
    <property type="term" value="F:catalytic activity"/>
    <property type="evidence" value="ECO:0007669"/>
    <property type="project" value="UniProtKB-ARBA"/>
</dbReference>
<name>A0A2T8FAI5_9ACTN</name>
<proteinExistence type="predicted"/>
<dbReference type="Proteomes" id="UP000246018">
    <property type="component" value="Unassembled WGS sequence"/>
</dbReference>
<dbReference type="Pfam" id="PF12697">
    <property type="entry name" value="Abhydrolase_6"/>
    <property type="match status" value="1"/>
</dbReference>
<dbReference type="EMBL" id="QDGZ01000004">
    <property type="protein sequence ID" value="PVG82710.1"/>
    <property type="molecule type" value="Genomic_DNA"/>
</dbReference>